<reference evidence="2 3" key="1">
    <citation type="submission" date="2023-05" db="EMBL/GenBank/DDBJ databases">
        <title>Corynebacterium suedekumii sp. nov. and Corynebacterium breve sp. nov. isolated from raw cow's milk.</title>
        <authorList>
            <person name="Baer M.K."/>
            <person name="Mehl L."/>
            <person name="Hellmuth R."/>
            <person name="Marke G."/>
            <person name="Lipski A."/>
        </authorList>
    </citation>
    <scope>NUCLEOTIDE SEQUENCE [LARGE SCALE GENOMIC DNA]</scope>
    <source>
        <strain evidence="2 3">LM112</strain>
    </source>
</reference>
<keyword evidence="1" id="KW-0812">Transmembrane</keyword>
<dbReference type="EMBL" id="CP126970">
    <property type="protein sequence ID" value="WIM70856.1"/>
    <property type="molecule type" value="Genomic_DNA"/>
</dbReference>
<accession>A0ABY8VMG9</accession>
<gene>
    <name evidence="2" type="ORF">QP029_03260</name>
</gene>
<protein>
    <submittedName>
        <fullName evidence="2">Uncharacterized protein</fullName>
    </submittedName>
</protein>
<feature type="transmembrane region" description="Helical" evidence="1">
    <location>
        <begin position="64"/>
        <end position="85"/>
    </location>
</feature>
<dbReference type="RefSeq" id="WP_284875436.1">
    <property type="nucleotide sequence ID" value="NZ_CP126970.1"/>
</dbReference>
<evidence type="ECO:0000313" key="2">
    <source>
        <dbReference type="EMBL" id="WIM70856.1"/>
    </source>
</evidence>
<evidence type="ECO:0000256" key="1">
    <source>
        <dbReference type="SAM" id="Phobius"/>
    </source>
</evidence>
<keyword evidence="1" id="KW-1133">Transmembrane helix</keyword>
<keyword evidence="1" id="KW-0472">Membrane</keyword>
<organism evidence="2 3">
    <name type="scientific">Corynebacterium suedekumii</name>
    <dbReference type="NCBI Taxonomy" id="3049801"/>
    <lineage>
        <taxon>Bacteria</taxon>
        <taxon>Bacillati</taxon>
        <taxon>Actinomycetota</taxon>
        <taxon>Actinomycetes</taxon>
        <taxon>Mycobacteriales</taxon>
        <taxon>Corynebacteriaceae</taxon>
        <taxon>Corynebacterium</taxon>
    </lineage>
</organism>
<keyword evidence="3" id="KW-1185">Reference proteome</keyword>
<name>A0ABY8VMG9_9CORY</name>
<proteinExistence type="predicted"/>
<sequence>MGLLRAIDSLTEKADRRMRRTAFYQPEISASREVIGEDPGRTREEIDQDLAELGLPSVMENGKAFVKSLPVLVPLVVGLAALSSIRRFFVRRQQ</sequence>
<evidence type="ECO:0000313" key="3">
    <source>
        <dbReference type="Proteomes" id="UP001238805"/>
    </source>
</evidence>
<dbReference type="Proteomes" id="UP001238805">
    <property type="component" value="Chromosome"/>
</dbReference>